<dbReference type="PANTHER" id="PTHR46481">
    <property type="entry name" value="ZINC FINGER BED DOMAIN-CONTAINING PROTEIN 4"/>
    <property type="match status" value="1"/>
</dbReference>
<protein>
    <recommendedName>
        <fullName evidence="7">HAT C-terminal dimerisation domain-containing protein</fullName>
    </recommendedName>
</protein>
<dbReference type="InterPro" id="IPR008906">
    <property type="entry name" value="HATC_C_dom"/>
</dbReference>
<keyword evidence="9" id="KW-1185">Reference proteome</keyword>
<evidence type="ECO:0000256" key="5">
    <source>
        <dbReference type="ARBA" id="ARBA00023242"/>
    </source>
</evidence>
<dbReference type="InterPro" id="IPR052035">
    <property type="entry name" value="ZnF_BED_domain_contain"/>
</dbReference>
<keyword evidence="5" id="KW-0539">Nucleus</keyword>
<evidence type="ECO:0000256" key="3">
    <source>
        <dbReference type="ARBA" id="ARBA00022771"/>
    </source>
</evidence>
<feature type="domain" description="HAT C-terminal dimerisation" evidence="7">
    <location>
        <begin position="595"/>
        <end position="657"/>
    </location>
</feature>
<dbReference type="GO" id="GO:0046983">
    <property type="term" value="F:protein dimerization activity"/>
    <property type="evidence" value="ECO:0007669"/>
    <property type="project" value="InterPro"/>
</dbReference>
<evidence type="ECO:0000256" key="1">
    <source>
        <dbReference type="ARBA" id="ARBA00004123"/>
    </source>
</evidence>
<dbReference type="GO" id="GO:0005634">
    <property type="term" value="C:nucleus"/>
    <property type="evidence" value="ECO:0007669"/>
    <property type="project" value="UniProtKB-SubCell"/>
</dbReference>
<gene>
    <name evidence="8" type="ORF">XAT740_LOCUS54559</name>
</gene>
<accession>A0A816EMQ4</accession>
<reference evidence="8" key="1">
    <citation type="submission" date="2021-02" db="EMBL/GenBank/DDBJ databases">
        <authorList>
            <person name="Nowell W R."/>
        </authorList>
    </citation>
    <scope>NUCLEOTIDE SEQUENCE</scope>
</reference>
<dbReference type="InterPro" id="IPR012337">
    <property type="entry name" value="RNaseH-like_sf"/>
</dbReference>
<feature type="compositionally biased region" description="Acidic residues" evidence="6">
    <location>
        <begin position="262"/>
        <end position="293"/>
    </location>
</feature>
<evidence type="ECO:0000259" key="7">
    <source>
        <dbReference type="Pfam" id="PF05699"/>
    </source>
</evidence>
<dbReference type="Pfam" id="PF05699">
    <property type="entry name" value="Dimer_Tnp_hAT"/>
    <property type="match status" value="1"/>
</dbReference>
<keyword evidence="3" id="KW-0863">Zinc-finger</keyword>
<evidence type="ECO:0000313" key="8">
    <source>
        <dbReference type="EMBL" id="CAF1648646.1"/>
    </source>
</evidence>
<dbReference type="SUPFAM" id="SSF53098">
    <property type="entry name" value="Ribonuclease H-like"/>
    <property type="match status" value="1"/>
</dbReference>
<dbReference type="PANTHER" id="PTHR46481:SF10">
    <property type="entry name" value="ZINC FINGER BED DOMAIN-CONTAINING PROTEIN 39"/>
    <property type="match status" value="1"/>
</dbReference>
<feature type="compositionally biased region" description="Acidic residues" evidence="6">
    <location>
        <begin position="235"/>
        <end position="253"/>
    </location>
</feature>
<evidence type="ECO:0000256" key="6">
    <source>
        <dbReference type="SAM" id="MobiDB-lite"/>
    </source>
</evidence>
<proteinExistence type="predicted"/>
<keyword evidence="4" id="KW-0862">Zinc</keyword>
<dbReference type="GO" id="GO:0008270">
    <property type="term" value="F:zinc ion binding"/>
    <property type="evidence" value="ECO:0007669"/>
    <property type="project" value="UniProtKB-KW"/>
</dbReference>
<comment type="caution">
    <text evidence="8">The sequence shown here is derived from an EMBL/GenBank/DDBJ whole genome shotgun (WGS) entry which is preliminary data.</text>
</comment>
<sequence length="658" mass="73671">MQLNYHPKNINVNYIQSITTWKDGISQQKSTISTNAYPLGKKQESDEAAINCIVLDGRSCGDFRRNGMSKFLSVAIPGYAGPASRTVQRTLSKLDFQKQHDFKTELSEVPNLSLTLDLWRSARCRHYLCITIHWLDSNFRLKGYVLSFRKFRGRHVANRIRLHMKRVLVHFNLLDKIGATTTDNGSNVKAATTQIRLFGLHLHCLAHALNLTIHHGLNLWSKKTRATAKVGNVSDEQDNSIESADDEASDDDVAMDHNNESTESDADAEEDDEQFDQDDDSDEALSESDGEQPDENHDSSTTTSEGDGDSAKTSSSLLIKDVTTLMEKCRTIVSTIRKTSILNETVHDLAKASSIKAGLVLNMRVRGNSSYKMLQRVLVYQNVLEKFYGELDSLAGVTNKQRNKLMKSKFDRNDWNLIQTLRRVLERFEEATKVLSGQKYPTSSLAYAIITSLSHCFNNRSNDVFENDIKDMLINSFEKYMVRDGKAMTFIRAAAFLDPLIHDLLTLDDKEAAESFIINEVNEKRRSKSTMTPTNDLSIAASSMTTAGANANSTTVTMPCTSKGGIVMKNFLSKCGVGSEIAKLCSIPKNDLQFDSFWQEHGNNLPKLSVVAHKYLSIAASSVPSESAFSTSNYILRKNRLALTSRNIKYGMFLKDKI</sequence>
<keyword evidence="2" id="KW-0479">Metal-binding</keyword>
<feature type="region of interest" description="Disordered" evidence="6">
    <location>
        <begin position="230"/>
        <end position="314"/>
    </location>
</feature>
<dbReference type="AlphaFoldDB" id="A0A816EMQ4"/>
<name>A0A816EMQ4_ADIRI</name>
<evidence type="ECO:0000256" key="2">
    <source>
        <dbReference type="ARBA" id="ARBA00022723"/>
    </source>
</evidence>
<evidence type="ECO:0000313" key="9">
    <source>
        <dbReference type="Proteomes" id="UP000663828"/>
    </source>
</evidence>
<organism evidence="8 9">
    <name type="scientific">Adineta ricciae</name>
    <name type="common">Rotifer</name>
    <dbReference type="NCBI Taxonomy" id="249248"/>
    <lineage>
        <taxon>Eukaryota</taxon>
        <taxon>Metazoa</taxon>
        <taxon>Spiralia</taxon>
        <taxon>Gnathifera</taxon>
        <taxon>Rotifera</taxon>
        <taxon>Eurotatoria</taxon>
        <taxon>Bdelloidea</taxon>
        <taxon>Adinetida</taxon>
        <taxon>Adinetidae</taxon>
        <taxon>Adineta</taxon>
    </lineage>
</organism>
<dbReference type="EMBL" id="CAJNOR010009836">
    <property type="protein sequence ID" value="CAF1648646.1"/>
    <property type="molecule type" value="Genomic_DNA"/>
</dbReference>
<comment type="subcellular location">
    <subcellularLocation>
        <location evidence="1">Nucleus</location>
    </subcellularLocation>
</comment>
<dbReference type="Proteomes" id="UP000663828">
    <property type="component" value="Unassembled WGS sequence"/>
</dbReference>
<evidence type="ECO:0000256" key="4">
    <source>
        <dbReference type="ARBA" id="ARBA00022833"/>
    </source>
</evidence>